<evidence type="ECO:0000256" key="6">
    <source>
        <dbReference type="SAM" id="Phobius"/>
    </source>
</evidence>
<evidence type="ECO:0000313" key="8">
    <source>
        <dbReference type="EMBL" id="GEP56987.1"/>
    </source>
</evidence>
<sequence length="278" mass="31242">MVGDDEAPSSSLVESFYRHRLPVRITHWINALCILFLLGSGLNIFNAHPRLYWGQYGADADGSLFSIEAVDRDGGAHGVTQVGPWHFDTTGLLGWSKYQGDYVARGWPHWLTIPSFQDLADARHWHFLFAWLLVFNGLAYLGWSLFSRHLQKDIAPTRNDIYAIPRSLIDHLKLKHPAGEAAKRYNPLQRVAYLCVIVLISLMVATGLTMSPGFDAVCPWLIDLFGGRQSARTIHFISASLIVLFVVIHLAEVVLAGPINEVRSMLTGRYVLPKEPRR</sequence>
<comment type="caution">
    <text evidence="8">The sequence shown here is derived from an EMBL/GenBank/DDBJ whole genome shotgun (WGS) entry which is preliminary data.</text>
</comment>
<proteinExistence type="predicted"/>
<dbReference type="PANTHER" id="PTHR30485">
    <property type="entry name" value="NI/FE-HYDROGENASE 1 B-TYPE CYTOCHROME SUBUNIT"/>
    <property type="match status" value="1"/>
</dbReference>
<evidence type="ECO:0000256" key="5">
    <source>
        <dbReference type="ARBA" id="ARBA00023136"/>
    </source>
</evidence>
<dbReference type="InterPro" id="IPR016174">
    <property type="entry name" value="Di-haem_cyt_TM"/>
</dbReference>
<evidence type="ECO:0000256" key="4">
    <source>
        <dbReference type="ARBA" id="ARBA00022989"/>
    </source>
</evidence>
<dbReference type="GO" id="GO:0009055">
    <property type="term" value="F:electron transfer activity"/>
    <property type="evidence" value="ECO:0007669"/>
    <property type="project" value="InterPro"/>
</dbReference>
<evidence type="ECO:0000256" key="1">
    <source>
        <dbReference type="ARBA" id="ARBA00004651"/>
    </source>
</evidence>
<dbReference type="EMBL" id="BKAJ01000073">
    <property type="protein sequence ID" value="GEP56987.1"/>
    <property type="molecule type" value="Genomic_DNA"/>
</dbReference>
<dbReference type="InterPro" id="IPR051542">
    <property type="entry name" value="Hydrogenase_cytochrome"/>
</dbReference>
<dbReference type="OrthoDB" id="9781740at2"/>
<dbReference type="GO" id="GO:0005886">
    <property type="term" value="C:plasma membrane"/>
    <property type="evidence" value="ECO:0007669"/>
    <property type="project" value="UniProtKB-SubCell"/>
</dbReference>
<accession>A0A512NDG0</accession>
<dbReference type="GO" id="GO:0020037">
    <property type="term" value="F:heme binding"/>
    <property type="evidence" value="ECO:0007669"/>
    <property type="project" value="TreeGrafter"/>
</dbReference>
<feature type="transmembrane region" description="Helical" evidence="6">
    <location>
        <begin position="234"/>
        <end position="255"/>
    </location>
</feature>
<keyword evidence="2" id="KW-1003">Cell membrane</keyword>
<evidence type="ECO:0000259" key="7">
    <source>
        <dbReference type="Pfam" id="PF01292"/>
    </source>
</evidence>
<dbReference type="PANTHER" id="PTHR30485:SF1">
    <property type="entry name" value="CYTOCHROME YDHU-RELATED"/>
    <property type="match status" value="1"/>
</dbReference>
<dbReference type="SUPFAM" id="SSF81342">
    <property type="entry name" value="Transmembrane di-heme cytochromes"/>
    <property type="match status" value="2"/>
</dbReference>
<gene>
    <name evidence="8" type="ORF">RSO01_41530</name>
</gene>
<dbReference type="GO" id="GO:0022904">
    <property type="term" value="P:respiratory electron transport chain"/>
    <property type="evidence" value="ECO:0007669"/>
    <property type="project" value="InterPro"/>
</dbReference>
<feature type="transmembrane region" description="Helical" evidence="6">
    <location>
        <begin position="125"/>
        <end position="146"/>
    </location>
</feature>
<dbReference type="Proteomes" id="UP000321058">
    <property type="component" value="Unassembled WGS sequence"/>
</dbReference>
<dbReference type="AlphaFoldDB" id="A0A512NDG0"/>
<dbReference type="InterPro" id="IPR011577">
    <property type="entry name" value="Cyt_b561_bac/Ni-Hgenase"/>
</dbReference>
<feature type="domain" description="Cytochrome b561 bacterial/Ni-hydrogenase" evidence="7">
    <location>
        <begin position="18"/>
        <end position="268"/>
    </location>
</feature>
<reference evidence="8 9" key="1">
    <citation type="submission" date="2019-07" db="EMBL/GenBank/DDBJ databases">
        <title>Whole genome shotgun sequence of Reyranella soli NBRC 108950.</title>
        <authorList>
            <person name="Hosoyama A."/>
            <person name="Uohara A."/>
            <person name="Ohji S."/>
            <person name="Ichikawa N."/>
        </authorList>
    </citation>
    <scope>NUCLEOTIDE SEQUENCE [LARGE SCALE GENOMIC DNA]</scope>
    <source>
        <strain evidence="8 9">NBRC 108950</strain>
    </source>
</reference>
<name>A0A512NDG0_9HYPH</name>
<dbReference type="RefSeq" id="WP_147151364.1">
    <property type="nucleotide sequence ID" value="NZ_BKAJ01000073.1"/>
</dbReference>
<evidence type="ECO:0000256" key="2">
    <source>
        <dbReference type="ARBA" id="ARBA00022475"/>
    </source>
</evidence>
<evidence type="ECO:0000256" key="3">
    <source>
        <dbReference type="ARBA" id="ARBA00022692"/>
    </source>
</evidence>
<evidence type="ECO:0000313" key="9">
    <source>
        <dbReference type="Proteomes" id="UP000321058"/>
    </source>
</evidence>
<keyword evidence="4 6" id="KW-1133">Transmembrane helix</keyword>
<keyword evidence="3 6" id="KW-0812">Transmembrane</keyword>
<organism evidence="8 9">
    <name type="scientific">Reyranella soli</name>
    <dbReference type="NCBI Taxonomy" id="1230389"/>
    <lineage>
        <taxon>Bacteria</taxon>
        <taxon>Pseudomonadati</taxon>
        <taxon>Pseudomonadota</taxon>
        <taxon>Alphaproteobacteria</taxon>
        <taxon>Hyphomicrobiales</taxon>
        <taxon>Reyranellaceae</taxon>
        <taxon>Reyranella</taxon>
    </lineage>
</organism>
<feature type="transmembrane region" description="Helical" evidence="6">
    <location>
        <begin position="25"/>
        <end position="45"/>
    </location>
</feature>
<dbReference type="Pfam" id="PF01292">
    <property type="entry name" value="Ni_hydr_CYTB"/>
    <property type="match status" value="1"/>
</dbReference>
<feature type="transmembrane region" description="Helical" evidence="6">
    <location>
        <begin position="191"/>
        <end position="214"/>
    </location>
</feature>
<dbReference type="Gene3D" id="1.20.950.20">
    <property type="entry name" value="Transmembrane di-heme cytochromes, Chain C"/>
    <property type="match status" value="1"/>
</dbReference>
<keyword evidence="5 6" id="KW-0472">Membrane</keyword>
<comment type="subcellular location">
    <subcellularLocation>
        <location evidence="1">Cell membrane</location>
        <topology evidence="1">Multi-pass membrane protein</topology>
    </subcellularLocation>
</comment>
<keyword evidence="9" id="KW-1185">Reference proteome</keyword>
<protein>
    <recommendedName>
        <fullName evidence="7">Cytochrome b561 bacterial/Ni-hydrogenase domain-containing protein</fullName>
    </recommendedName>
</protein>